<dbReference type="Gramene" id="PHT80194">
    <property type="protein sequence ID" value="PHT80194"/>
    <property type="gene ID" value="T459_18246"/>
</dbReference>
<dbReference type="STRING" id="4072.A0A2G2ZE16"/>
<evidence type="ECO:0000313" key="2">
    <source>
        <dbReference type="EMBL" id="PHT80194.1"/>
    </source>
</evidence>
<organism evidence="2 3">
    <name type="scientific">Capsicum annuum</name>
    <name type="common">Capsicum pepper</name>
    <dbReference type="NCBI Taxonomy" id="4072"/>
    <lineage>
        <taxon>Eukaryota</taxon>
        <taxon>Viridiplantae</taxon>
        <taxon>Streptophyta</taxon>
        <taxon>Embryophyta</taxon>
        <taxon>Tracheophyta</taxon>
        <taxon>Spermatophyta</taxon>
        <taxon>Magnoliopsida</taxon>
        <taxon>eudicotyledons</taxon>
        <taxon>Gunneridae</taxon>
        <taxon>Pentapetalae</taxon>
        <taxon>asterids</taxon>
        <taxon>lamiids</taxon>
        <taxon>Solanales</taxon>
        <taxon>Solanaceae</taxon>
        <taxon>Solanoideae</taxon>
        <taxon>Capsiceae</taxon>
        <taxon>Capsicum</taxon>
    </lineage>
</organism>
<evidence type="ECO:0000256" key="1">
    <source>
        <dbReference type="SAM" id="MobiDB-lite"/>
    </source>
</evidence>
<keyword evidence="3" id="KW-1185">Reference proteome</keyword>
<sequence>MMEPLLVIASTVVFAELELHSSRISLIIWFNVEVPNGVRYHQVKSGKTLADTVLNAECCLGGKLEKLVHWNDDEQGPNNQDGGANEQVPNERDGDVNEQPPNEQDIGANEQNVYQDEGANGQVPNDQEGAANEVLMDRFLMNKEELLMSKMMIKMELLMNGFQTNEPITDENTDIDSSLIMLIRM</sequence>
<reference evidence="2 3" key="2">
    <citation type="journal article" date="2017" name="Genome Biol.">
        <title>New reference genome sequences of hot pepper reveal the massive evolution of plant disease-resistance genes by retroduplication.</title>
        <authorList>
            <person name="Kim S."/>
            <person name="Park J."/>
            <person name="Yeom S.I."/>
            <person name="Kim Y.M."/>
            <person name="Seo E."/>
            <person name="Kim K.T."/>
            <person name="Kim M.S."/>
            <person name="Lee J.M."/>
            <person name="Cheong K."/>
            <person name="Shin H.S."/>
            <person name="Kim S.B."/>
            <person name="Han K."/>
            <person name="Lee J."/>
            <person name="Park M."/>
            <person name="Lee H.A."/>
            <person name="Lee H.Y."/>
            <person name="Lee Y."/>
            <person name="Oh S."/>
            <person name="Lee J.H."/>
            <person name="Choi E."/>
            <person name="Choi E."/>
            <person name="Lee S.E."/>
            <person name="Jeon J."/>
            <person name="Kim H."/>
            <person name="Choi G."/>
            <person name="Song H."/>
            <person name="Lee J."/>
            <person name="Lee S.C."/>
            <person name="Kwon J.K."/>
            <person name="Lee H.Y."/>
            <person name="Koo N."/>
            <person name="Hong Y."/>
            <person name="Kim R.W."/>
            <person name="Kang W.H."/>
            <person name="Huh J.H."/>
            <person name="Kang B.C."/>
            <person name="Yang T.J."/>
            <person name="Lee Y.H."/>
            <person name="Bennetzen J.L."/>
            <person name="Choi D."/>
        </authorList>
    </citation>
    <scope>NUCLEOTIDE SEQUENCE [LARGE SCALE GENOMIC DNA]</scope>
    <source>
        <strain evidence="3">cv. CM334</strain>
    </source>
</reference>
<dbReference type="AlphaFoldDB" id="A0A2G2ZE16"/>
<reference evidence="2 3" key="1">
    <citation type="journal article" date="2014" name="Nat. Genet.">
        <title>Genome sequence of the hot pepper provides insights into the evolution of pungency in Capsicum species.</title>
        <authorList>
            <person name="Kim S."/>
            <person name="Park M."/>
            <person name="Yeom S.I."/>
            <person name="Kim Y.M."/>
            <person name="Lee J.M."/>
            <person name="Lee H.A."/>
            <person name="Seo E."/>
            <person name="Choi J."/>
            <person name="Cheong K."/>
            <person name="Kim K.T."/>
            <person name="Jung K."/>
            <person name="Lee G.W."/>
            <person name="Oh S.K."/>
            <person name="Bae C."/>
            <person name="Kim S.B."/>
            <person name="Lee H.Y."/>
            <person name="Kim S.Y."/>
            <person name="Kim M.S."/>
            <person name="Kang B.C."/>
            <person name="Jo Y.D."/>
            <person name="Yang H.B."/>
            <person name="Jeong H.J."/>
            <person name="Kang W.H."/>
            <person name="Kwon J.K."/>
            <person name="Shin C."/>
            <person name="Lim J.Y."/>
            <person name="Park J.H."/>
            <person name="Huh J.H."/>
            <person name="Kim J.S."/>
            <person name="Kim B.D."/>
            <person name="Cohen O."/>
            <person name="Paran I."/>
            <person name="Suh M.C."/>
            <person name="Lee S.B."/>
            <person name="Kim Y.K."/>
            <person name="Shin Y."/>
            <person name="Noh S.J."/>
            <person name="Park J."/>
            <person name="Seo Y.S."/>
            <person name="Kwon S.Y."/>
            <person name="Kim H.A."/>
            <person name="Park J.M."/>
            <person name="Kim H.J."/>
            <person name="Choi S.B."/>
            <person name="Bosland P.W."/>
            <person name="Reeves G."/>
            <person name="Jo S.H."/>
            <person name="Lee B.W."/>
            <person name="Cho H.T."/>
            <person name="Choi H.S."/>
            <person name="Lee M.S."/>
            <person name="Yu Y."/>
            <person name="Do Choi Y."/>
            <person name="Park B.S."/>
            <person name="van Deynze A."/>
            <person name="Ashrafi H."/>
            <person name="Hill T."/>
            <person name="Kim W.T."/>
            <person name="Pai H.S."/>
            <person name="Ahn H.K."/>
            <person name="Yeam I."/>
            <person name="Giovannoni J.J."/>
            <person name="Rose J.K."/>
            <person name="Sorensen I."/>
            <person name="Lee S.J."/>
            <person name="Kim R.W."/>
            <person name="Choi I.Y."/>
            <person name="Choi B.S."/>
            <person name="Lim J.S."/>
            <person name="Lee Y.H."/>
            <person name="Choi D."/>
        </authorList>
    </citation>
    <scope>NUCLEOTIDE SEQUENCE [LARGE SCALE GENOMIC DNA]</scope>
    <source>
        <strain evidence="3">cv. CM334</strain>
    </source>
</reference>
<proteinExistence type="predicted"/>
<accession>A0A2G2ZE16</accession>
<protein>
    <submittedName>
        <fullName evidence="2">Uncharacterized protein</fullName>
    </submittedName>
</protein>
<name>A0A2G2ZE16_CAPAN</name>
<comment type="caution">
    <text evidence="2">The sequence shown here is derived from an EMBL/GenBank/DDBJ whole genome shotgun (WGS) entry which is preliminary data.</text>
</comment>
<evidence type="ECO:0000313" key="3">
    <source>
        <dbReference type="Proteomes" id="UP000222542"/>
    </source>
</evidence>
<gene>
    <name evidence="2" type="ORF">T459_18246</name>
</gene>
<feature type="region of interest" description="Disordered" evidence="1">
    <location>
        <begin position="71"/>
        <end position="106"/>
    </location>
</feature>
<dbReference type="Proteomes" id="UP000222542">
    <property type="component" value="Unassembled WGS sequence"/>
</dbReference>
<dbReference type="EMBL" id="AYRZ02000006">
    <property type="protein sequence ID" value="PHT80194.1"/>
    <property type="molecule type" value="Genomic_DNA"/>
</dbReference>